<dbReference type="PROSITE" id="PS51123">
    <property type="entry name" value="OMPA_2"/>
    <property type="match status" value="1"/>
</dbReference>
<gene>
    <name evidence="4" type="ORF">GQA70_10495</name>
</gene>
<name>A0ABX7FEA5_9RHOB</name>
<keyword evidence="5" id="KW-1185">Reference proteome</keyword>
<keyword evidence="1" id="KW-0472">Membrane</keyword>
<feature type="compositionally biased region" description="Acidic residues" evidence="2">
    <location>
        <begin position="246"/>
        <end position="256"/>
    </location>
</feature>
<dbReference type="PANTHER" id="PTHR30329">
    <property type="entry name" value="STATOR ELEMENT OF FLAGELLAR MOTOR COMPLEX"/>
    <property type="match status" value="1"/>
</dbReference>
<evidence type="ECO:0000256" key="2">
    <source>
        <dbReference type="SAM" id="MobiDB-lite"/>
    </source>
</evidence>
<proteinExistence type="predicted"/>
<feature type="region of interest" description="Disordered" evidence="2">
    <location>
        <begin position="1"/>
        <end position="256"/>
    </location>
</feature>
<dbReference type="InterPro" id="IPR036737">
    <property type="entry name" value="OmpA-like_sf"/>
</dbReference>
<feature type="domain" description="OmpA-like" evidence="3">
    <location>
        <begin position="429"/>
        <end position="554"/>
    </location>
</feature>
<dbReference type="PANTHER" id="PTHR30329:SF21">
    <property type="entry name" value="LIPOPROTEIN YIAD-RELATED"/>
    <property type="match status" value="1"/>
</dbReference>
<reference evidence="4 5" key="1">
    <citation type="submission" date="2019-12" db="EMBL/GenBank/DDBJ databases">
        <title>Complete Genome Sequence of a Quorum-Sensing Bacterium,Rhodobacteraceae bacterium C31, Isolated from a marine microalgae symbiotic bacteria.</title>
        <authorList>
            <person name="Zhang Y."/>
        </authorList>
    </citation>
    <scope>NUCLEOTIDE SEQUENCE [LARGE SCALE GENOMIC DNA]</scope>
    <source>
        <strain evidence="4 5">C31</strain>
    </source>
</reference>
<dbReference type="InterPro" id="IPR050330">
    <property type="entry name" value="Bact_OuterMem_StrucFunc"/>
</dbReference>
<dbReference type="CDD" id="cd07185">
    <property type="entry name" value="OmpA_C-like"/>
    <property type="match status" value="1"/>
</dbReference>
<feature type="compositionally biased region" description="Acidic residues" evidence="2">
    <location>
        <begin position="155"/>
        <end position="182"/>
    </location>
</feature>
<accession>A0ABX7FEA5</accession>
<feature type="compositionally biased region" description="Low complexity" evidence="2">
    <location>
        <begin position="184"/>
        <end position="207"/>
    </location>
</feature>
<evidence type="ECO:0000313" key="4">
    <source>
        <dbReference type="EMBL" id="QRF68456.1"/>
    </source>
</evidence>
<sequence length="558" mass="59682">MGQVMSAANSEAPVEAQEAPAAEPAEAAEPAAPAEPAEAGEPVDTAEEVPEEPVDTAEPAEEAPEESVDTAEPAGEAPEEPVDTAEPAEETPEQPVDTAEPAEEAPEEPAETAEPAEEAPEEAVDAAEPAEKAPEEPVEEAEEPVETADPAADASEAEADTAEPAQDDLAEEPVETAEEPVAEPDPQAQADAIAEQDAAPAAAAAADGDAEAERVEETVEADEVRRSDEDFETSVDEAPAAPAARDDDDDDDEMDDAERLRRTLGTAAAVGLGAVVLNEILESNDNVVSNSGDRVVVERDGRYRVLRNDDVLLRRPGANVETYRYNDGSTRAVVSYEDGTTVETVRAADGRVLRRVRTLQDGSEVLLFDDTQEVQQVVVNDLPQVDRDNRVTYRQSDSDALARALAAQETQQVDRSFSLNQVRNIDQVRYLVPEISVDSVNFQTGSAAIRPEEAEELSALGNALRDAIRKNPSEVFLIEGHTDAVGGYAYNLALSDRRAESVALALTEYFQVPPENMVLQGYGEGDLLVNTQEAEQANRRVAVRRITSLLQSNSASRD</sequence>
<dbReference type="Gene3D" id="3.30.1330.60">
    <property type="entry name" value="OmpA-like domain"/>
    <property type="match status" value="1"/>
</dbReference>
<protein>
    <submittedName>
        <fullName evidence="4">OmpA family protein</fullName>
    </submittedName>
</protein>
<evidence type="ECO:0000259" key="3">
    <source>
        <dbReference type="PROSITE" id="PS51123"/>
    </source>
</evidence>
<feature type="compositionally biased region" description="Basic and acidic residues" evidence="2">
    <location>
        <begin position="211"/>
        <end position="228"/>
    </location>
</feature>
<feature type="compositionally biased region" description="Acidic residues" evidence="2">
    <location>
        <begin position="136"/>
        <end position="146"/>
    </location>
</feature>
<dbReference type="SUPFAM" id="SSF103088">
    <property type="entry name" value="OmpA-like"/>
    <property type="match status" value="1"/>
</dbReference>
<feature type="compositionally biased region" description="Acidic residues" evidence="2">
    <location>
        <begin position="44"/>
        <end position="69"/>
    </location>
</feature>
<evidence type="ECO:0000313" key="5">
    <source>
        <dbReference type="Proteomes" id="UP000596387"/>
    </source>
</evidence>
<dbReference type="InterPro" id="IPR006665">
    <property type="entry name" value="OmpA-like"/>
</dbReference>
<feature type="compositionally biased region" description="Acidic residues" evidence="2">
    <location>
        <begin position="77"/>
        <end position="92"/>
    </location>
</feature>
<feature type="compositionally biased region" description="Low complexity" evidence="2">
    <location>
        <begin position="11"/>
        <end position="43"/>
    </location>
</feature>
<evidence type="ECO:0000256" key="1">
    <source>
        <dbReference type="PROSITE-ProRule" id="PRU00473"/>
    </source>
</evidence>
<dbReference type="EMBL" id="CP047166">
    <property type="protein sequence ID" value="QRF68456.1"/>
    <property type="molecule type" value="Genomic_DNA"/>
</dbReference>
<organism evidence="4 5">
    <name type="scientific">Ponticoccus alexandrii</name>
    <dbReference type="NCBI Taxonomy" id="1943633"/>
    <lineage>
        <taxon>Bacteria</taxon>
        <taxon>Pseudomonadati</taxon>
        <taxon>Pseudomonadota</taxon>
        <taxon>Alphaproteobacteria</taxon>
        <taxon>Rhodobacterales</taxon>
        <taxon>Roseobacteraceae</taxon>
        <taxon>Ponticoccus</taxon>
    </lineage>
</organism>
<feature type="compositionally biased region" description="Acidic residues" evidence="2">
    <location>
        <begin position="100"/>
        <end position="125"/>
    </location>
</feature>
<dbReference type="Pfam" id="PF00691">
    <property type="entry name" value="OmpA"/>
    <property type="match status" value="1"/>
</dbReference>
<dbReference type="Proteomes" id="UP000596387">
    <property type="component" value="Chromosome"/>
</dbReference>